<dbReference type="EMBL" id="NJPP01000034">
    <property type="protein sequence ID" value="PIT68616.1"/>
    <property type="molecule type" value="Genomic_DNA"/>
</dbReference>
<comment type="caution">
    <text evidence="2">The sequence shown here is derived from an EMBL/GenBank/DDBJ whole genome shotgun (WGS) entry which is preliminary data.</text>
</comment>
<evidence type="ECO:0000256" key="1">
    <source>
        <dbReference type="SAM" id="Phobius"/>
    </source>
</evidence>
<keyword evidence="1" id="KW-1133">Transmembrane helix</keyword>
<name>A0A2M6UR33_9HYPH</name>
<keyword evidence="1" id="KW-0812">Transmembrane</keyword>
<feature type="transmembrane region" description="Helical" evidence="1">
    <location>
        <begin position="79"/>
        <end position="98"/>
    </location>
</feature>
<proteinExistence type="predicted"/>
<dbReference type="AlphaFoldDB" id="A0A2M6UR33"/>
<gene>
    <name evidence="2" type="ORF">CEV08_07640</name>
</gene>
<keyword evidence="1" id="KW-0472">Membrane</keyword>
<dbReference type="Proteomes" id="UP000230791">
    <property type="component" value="Unassembled WGS sequence"/>
</dbReference>
<organism evidence="2 3">
    <name type="scientific">Bartonella tribocorum</name>
    <dbReference type="NCBI Taxonomy" id="85701"/>
    <lineage>
        <taxon>Bacteria</taxon>
        <taxon>Pseudomonadati</taxon>
        <taxon>Pseudomonadota</taxon>
        <taxon>Alphaproteobacteria</taxon>
        <taxon>Hyphomicrobiales</taxon>
        <taxon>Bartonellaceae</taxon>
        <taxon>Bartonella</taxon>
    </lineage>
</organism>
<protein>
    <submittedName>
        <fullName evidence="2">Uncharacterized protein</fullName>
    </submittedName>
</protein>
<evidence type="ECO:0000313" key="2">
    <source>
        <dbReference type="EMBL" id="PIT68616.1"/>
    </source>
</evidence>
<sequence>MKIFKYCVLYIAAMAIFLQVLGVNVDSLSDKLQDTGFIFVMTQENGATEAVDMIINPLGEQSAEENIQKVGMLLTLGSLLWGIIAALSSLVFPLIGGAL</sequence>
<reference evidence="2 3" key="1">
    <citation type="submission" date="2017-06" db="EMBL/GenBank/DDBJ databases">
        <title>Draft genome of Bartonella tribocorum C635.</title>
        <authorList>
            <person name="Hadjadj L."/>
            <person name="Jiyipong T."/>
            <person name="Diene S.M."/>
            <person name="Morand S."/>
            <person name="Rolain J.-M."/>
        </authorList>
    </citation>
    <scope>NUCLEOTIDE SEQUENCE [LARGE SCALE GENOMIC DNA]</scope>
    <source>
        <strain evidence="2 3">C635</strain>
    </source>
</reference>
<evidence type="ECO:0000313" key="3">
    <source>
        <dbReference type="Proteomes" id="UP000230791"/>
    </source>
</evidence>
<accession>A0A2M6UR33</accession>